<feature type="transmembrane region" description="Helical" evidence="1">
    <location>
        <begin position="257"/>
        <end position="280"/>
    </location>
</feature>
<dbReference type="EMBL" id="BX284604">
    <property type="protein sequence ID" value="CCD68678.2"/>
    <property type="molecule type" value="Genomic_DNA"/>
</dbReference>
<dbReference type="PANTHER" id="PTHR31720:SF17">
    <property type="entry name" value="SERPENTINE RECEPTOR, CLASS Z"/>
    <property type="match status" value="1"/>
</dbReference>
<dbReference type="CTD" id="184030"/>
<keyword evidence="1" id="KW-0472">Membrane</keyword>
<reference evidence="2 3" key="1">
    <citation type="journal article" date="1998" name="Science">
        <title>Genome sequence of the nematode C. elegans: a platform for investigating biology.</title>
        <authorList>
            <consortium name="The C. elegans sequencing consortium"/>
            <person name="Sulson J.E."/>
            <person name="Waterston R."/>
        </authorList>
    </citation>
    <scope>NUCLEOTIDE SEQUENCE [LARGE SCALE GENOMIC DNA]</scope>
    <source>
        <strain evidence="2 3">Bristol N2</strain>
    </source>
</reference>
<feature type="transmembrane region" description="Helical" evidence="1">
    <location>
        <begin position="85"/>
        <end position="109"/>
    </location>
</feature>
<dbReference type="Pfam" id="PF10325">
    <property type="entry name" value="7TM_GPCR_Srz"/>
    <property type="match status" value="1"/>
</dbReference>
<proteinExistence type="predicted"/>
<dbReference type="InterPro" id="IPR018817">
    <property type="entry name" value="7TM_GPCR_serpentine_rcpt_Srz"/>
</dbReference>
<dbReference type="KEGG" id="cel:CELE_E03H12.6"/>
<name>Q5F4W1_CAEEL</name>
<dbReference type="WormBase" id="E03H12.6">
    <property type="protein sequence ID" value="CE49242"/>
    <property type="gene ID" value="WBGene00017113"/>
    <property type="gene designation" value="srz-24"/>
</dbReference>
<dbReference type="PANTHER" id="PTHR31720">
    <property type="entry name" value="SERPENTINE RECEPTOR, CLASS Z-RELATED"/>
    <property type="match status" value="1"/>
</dbReference>
<dbReference type="OrthoDB" id="5905203at2759"/>
<dbReference type="HOGENOM" id="CLU_056063_2_1_1"/>
<keyword evidence="1" id="KW-0812">Transmembrane</keyword>
<evidence type="ECO:0000256" key="1">
    <source>
        <dbReference type="SAM" id="Phobius"/>
    </source>
</evidence>
<dbReference type="GeneID" id="184030"/>
<protein>
    <submittedName>
        <fullName evidence="2">Serpentine Receptor, class Z</fullName>
    </submittedName>
</protein>
<evidence type="ECO:0000313" key="2">
    <source>
        <dbReference type="EMBL" id="CCD68678.2"/>
    </source>
</evidence>
<keyword evidence="2" id="KW-0675">Receptor</keyword>
<evidence type="ECO:0000313" key="4">
    <source>
        <dbReference type="WormBase" id="E03H12.6"/>
    </source>
</evidence>
<dbReference type="InParanoid" id="Q5F4W1"/>
<dbReference type="PaxDb" id="6239-E03H12.6a"/>
<feature type="transmembrane region" description="Helical" evidence="1">
    <location>
        <begin position="115"/>
        <end position="139"/>
    </location>
</feature>
<accession>Q5F4W1</accession>
<gene>
    <name evidence="2 4" type="primary">srz-24</name>
    <name evidence="2" type="ORF">CELE_E03H12.6</name>
    <name evidence="4" type="ORF">E03H12.6</name>
</gene>
<evidence type="ECO:0000313" key="3">
    <source>
        <dbReference type="Proteomes" id="UP000001940"/>
    </source>
</evidence>
<dbReference type="AGR" id="WB:WBGene00017113"/>
<feature type="transmembrane region" description="Helical" evidence="1">
    <location>
        <begin position="30"/>
        <end position="56"/>
    </location>
</feature>
<keyword evidence="1" id="KW-1133">Transmembrane helix</keyword>
<feature type="transmembrane region" description="Helical" evidence="1">
    <location>
        <begin position="182"/>
        <end position="206"/>
    </location>
</feature>
<sequence length="325" mass="37948">MSNSSHMFRNETNLLSKSTLSFLDDTFVRVSLHIAMLSSMFFLICLMFLFPCYVYVNKINRQRDELTSLFPVTDHFYKMIKATNLLIAVVIICIIFTVISTSVVNSWLIFSILTITGLILFTLHVITQVFQILISLLAVRKFCFHFYPSHIESVLKVQKYILKFIWIFYLLKMITTKENHSVILDLITFIVLNSLLVITSLLYIPIIISSKFKNSGPTEKNKSQQYLIWQTVFILIFKLTTILMLIIIFLYDSEQAFVFHIIMVTDVMSTPLIVQISYLCNNKRNIRTLFKNFKFANFVRVVLNMEVKSTVKPEESKQDMQTTRV</sequence>
<dbReference type="OMA" id="FANFIRV"/>
<dbReference type="UCSC" id="E03H12.6a">
    <property type="organism name" value="c. elegans"/>
</dbReference>
<dbReference type="eggNOG" id="ENOG502TIQ1">
    <property type="taxonomic scope" value="Eukaryota"/>
</dbReference>
<feature type="transmembrane region" description="Helical" evidence="1">
    <location>
        <begin position="227"/>
        <end position="251"/>
    </location>
</feature>
<feature type="transmembrane region" description="Helical" evidence="1">
    <location>
        <begin position="160"/>
        <end position="176"/>
    </location>
</feature>
<dbReference type="Proteomes" id="UP000001940">
    <property type="component" value="Chromosome IV"/>
</dbReference>
<dbReference type="RefSeq" id="NP_001023107.2">
    <property type="nucleotide sequence ID" value="NM_001027936.5"/>
</dbReference>
<organism evidence="2 3">
    <name type="scientific">Caenorhabditis elegans</name>
    <dbReference type="NCBI Taxonomy" id="6239"/>
    <lineage>
        <taxon>Eukaryota</taxon>
        <taxon>Metazoa</taxon>
        <taxon>Ecdysozoa</taxon>
        <taxon>Nematoda</taxon>
        <taxon>Chromadorea</taxon>
        <taxon>Rhabditida</taxon>
        <taxon>Rhabditina</taxon>
        <taxon>Rhabditomorpha</taxon>
        <taxon>Rhabditoidea</taxon>
        <taxon>Rhabditidae</taxon>
        <taxon>Peloderinae</taxon>
        <taxon>Caenorhabditis</taxon>
    </lineage>
</organism>
<keyword evidence="3" id="KW-1185">Reference proteome</keyword>
<dbReference type="AlphaFoldDB" id="Q5F4W1"/>